<dbReference type="GO" id="GO:0006366">
    <property type="term" value="P:transcription by RNA polymerase II"/>
    <property type="evidence" value="ECO:0007669"/>
    <property type="project" value="InterPro"/>
</dbReference>
<evidence type="ECO:0000313" key="10">
    <source>
        <dbReference type="Proteomes" id="UP000070412"/>
    </source>
</evidence>
<sequence>MASSIHKEDCIHFESSQQHPKDHGKNDENNEESIANNQPSIISSIASTQSQSQSSTIEKKKRLFSKELRCMMYGFGDDQNPFTETVDMLEDLVIYFIGYIALEALEIGRTGRVTVEDVMYLVRRDARKYSRVKDLLSMNEELKRARKAFDEVEYVQKKKKLSKQPGNIALKSLGLSNNINQSLIRFNIAIIIQQAATHGLFRSPILAHFQNVPRNPVFLLSKIDVKERIYVHVQINNKMTTNKL</sequence>
<proteinExistence type="inferred from homology"/>
<dbReference type="InterPro" id="IPR009072">
    <property type="entry name" value="Histone-fold"/>
</dbReference>
<feature type="compositionally biased region" description="Basic and acidic residues" evidence="7">
    <location>
        <begin position="1"/>
        <end position="12"/>
    </location>
</feature>
<protein>
    <recommendedName>
        <fullName evidence="6">Transcription initiation factor TFIID subunit 13</fullName>
    </recommendedName>
</protein>
<dbReference type="AlphaFoldDB" id="A0A834VF11"/>
<evidence type="ECO:0000313" key="9">
    <source>
        <dbReference type="EnsemblMetazoa" id="KAF7493230.1"/>
    </source>
</evidence>
<organism evidence="8">
    <name type="scientific">Sarcoptes scabiei</name>
    <name type="common">Itch mite</name>
    <name type="synonym">Acarus scabiei</name>
    <dbReference type="NCBI Taxonomy" id="52283"/>
    <lineage>
        <taxon>Eukaryota</taxon>
        <taxon>Metazoa</taxon>
        <taxon>Ecdysozoa</taxon>
        <taxon>Arthropoda</taxon>
        <taxon>Chelicerata</taxon>
        <taxon>Arachnida</taxon>
        <taxon>Acari</taxon>
        <taxon>Acariformes</taxon>
        <taxon>Sarcoptiformes</taxon>
        <taxon>Astigmata</taxon>
        <taxon>Psoroptidia</taxon>
        <taxon>Sarcoptoidea</taxon>
        <taxon>Sarcoptidae</taxon>
        <taxon>Sarcoptinae</taxon>
        <taxon>Sarcoptes</taxon>
    </lineage>
</organism>
<dbReference type="SUPFAM" id="SSF47113">
    <property type="entry name" value="Histone-fold"/>
    <property type="match status" value="1"/>
</dbReference>
<reference evidence="9" key="3">
    <citation type="submission" date="2022-06" db="UniProtKB">
        <authorList>
            <consortium name="EnsemblMetazoa"/>
        </authorList>
    </citation>
    <scope>IDENTIFICATION</scope>
</reference>
<feature type="region of interest" description="Disordered" evidence="7">
    <location>
        <begin position="1"/>
        <end position="38"/>
    </location>
</feature>
<accession>A0A834VF11</accession>
<keyword evidence="2" id="KW-0805">Transcription regulation</keyword>
<dbReference type="Proteomes" id="UP000070412">
    <property type="component" value="Unassembled WGS sequence"/>
</dbReference>
<evidence type="ECO:0000256" key="2">
    <source>
        <dbReference type="ARBA" id="ARBA00023015"/>
    </source>
</evidence>
<feature type="compositionally biased region" description="Basic and acidic residues" evidence="7">
    <location>
        <begin position="19"/>
        <end position="28"/>
    </location>
</feature>
<dbReference type="Pfam" id="PF02269">
    <property type="entry name" value="TFIID-18kDa"/>
    <property type="match status" value="1"/>
</dbReference>
<dbReference type="GO" id="GO:0046982">
    <property type="term" value="F:protein heterodimerization activity"/>
    <property type="evidence" value="ECO:0007669"/>
    <property type="project" value="InterPro"/>
</dbReference>
<evidence type="ECO:0000256" key="4">
    <source>
        <dbReference type="ARBA" id="ARBA00023242"/>
    </source>
</evidence>
<evidence type="ECO:0000256" key="5">
    <source>
        <dbReference type="ARBA" id="ARBA00038392"/>
    </source>
</evidence>
<name>A0A834VF11_SARSC</name>
<comment type="similarity">
    <text evidence="5">Belongs to the TAF13 family.</text>
</comment>
<evidence type="ECO:0000256" key="7">
    <source>
        <dbReference type="SAM" id="MobiDB-lite"/>
    </source>
</evidence>
<dbReference type="GO" id="GO:0005669">
    <property type="term" value="C:transcription factor TFIID complex"/>
    <property type="evidence" value="ECO:0007669"/>
    <property type="project" value="TreeGrafter"/>
</dbReference>
<dbReference type="EMBL" id="WVUK01000056">
    <property type="protein sequence ID" value="KAF7493230.1"/>
    <property type="molecule type" value="Genomic_DNA"/>
</dbReference>
<dbReference type="OrthoDB" id="10266074at2759"/>
<keyword evidence="10" id="KW-1185">Reference proteome</keyword>
<keyword evidence="4" id="KW-0539">Nucleus</keyword>
<reference evidence="8" key="2">
    <citation type="submission" date="2020-01" db="EMBL/GenBank/DDBJ databases">
        <authorList>
            <person name="Korhonen P.K.K."/>
            <person name="Guangxu M.G."/>
            <person name="Wang T.W."/>
            <person name="Stroehlein A.J.S."/>
            <person name="Young N.D."/>
            <person name="Ang C.-S.A."/>
            <person name="Fernando D.W.F."/>
            <person name="Lu H.L."/>
            <person name="Taylor S.T."/>
            <person name="Ehtesham M.E.M."/>
            <person name="Najaraj S.H.N."/>
            <person name="Harsha G.H.G."/>
            <person name="Madugundu A.M."/>
            <person name="Renuse S.R."/>
            <person name="Holt D.H."/>
            <person name="Pandey A.P."/>
            <person name="Papenfuss A.P."/>
            <person name="Gasser R.B.G."/>
            <person name="Fischer K.F."/>
        </authorList>
    </citation>
    <scope>NUCLEOTIDE SEQUENCE</scope>
    <source>
        <strain evidence="8">SSS_KF_BRIS2020</strain>
    </source>
</reference>
<evidence type="ECO:0000256" key="3">
    <source>
        <dbReference type="ARBA" id="ARBA00023163"/>
    </source>
</evidence>
<gene>
    <name evidence="8" type="ORF">SSS_5605</name>
</gene>
<comment type="subcellular location">
    <subcellularLocation>
        <location evidence="1">Nucleus</location>
    </subcellularLocation>
</comment>
<evidence type="ECO:0000256" key="1">
    <source>
        <dbReference type="ARBA" id="ARBA00004123"/>
    </source>
</evidence>
<dbReference type="EnsemblMetazoa" id="SSS_5605s_mrna">
    <property type="protein sequence ID" value="KAF7493230.1"/>
    <property type="gene ID" value="SSS_5605"/>
</dbReference>
<dbReference type="Gene3D" id="1.10.20.10">
    <property type="entry name" value="Histone, subunit A"/>
    <property type="match status" value="1"/>
</dbReference>
<dbReference type="CDD" id="cd07978">
    <property type="entry name" value="HFD_TAF13"/>
    <property type="match status" value="1"/>
</dbReference>
<dbReference type="InterPro" id="IPR003195">
    <property type="entry name" value="TFIID_TAF13"/>
</dbReference>
<evidence type="ECO:0000313" key="8">
    <source>
        <dbReference type="EMBL" id="KAF7493230.1"/>
    </source>
</evidence>
<reference evidence="10" key="1">
    <citation type="journal article" date="2020" name="PLoS Negl. Trop. Dis.">
        <title>High-quality nuclear genome for Sarcoptes scabiei-A critical resource for a neglected parasite.</title>
        <authorList>
            <person name="Korhonen P.K."/>
            <person name="Gasser R.B."/>
            <person name="Ma G."/>
            <person name="Wang T."/>
            <person name="Stroehlein A.J."/>
            <person name="Young N.D."/>
            <person name="Ang C.S."/>
            <person name="Fernando D.D."/>
            <person name="Lu H.C."/>
            <person name="Taylor S."/>
            <person name="Reynolds S.L."/>
            <person name="Mofiz E."/>
            <person name="Najaraj S.H."/>
            <person name="Gowda H."/>
            <person name="Madugundu A."/>
            <person name="Renuse S."/>
            <person name="Holt D."/>
            <person name="Pandey A."/>
            <person name="Papenfuss A.T."/>
            <person name="Fischer K."/>
        </authorList>
    </citation>
    <scope>NUCLEOTIDE SEQUENCE [LARGE SCALE GENOMIC DNA]</scope>
</reference>
<dbReference type="PANTHER" id="PTHR11380">
    <property type="entry name" value="TRANSCRIPTION INITIATION FACTOR TFIID/SUPT3-RELATED"/>
    <property type="match status" value="1"/>
</dbReference>
<keyword evidence="3" id="KW-0804">Transcription</keyword>
<dbReference type="PANTHER" id="PTHR11380:SF5">
    <property type="entry name" value="TRANSCRIPTION INITIATION FACTOR TFIID SUBUNIT 13"/>
    <property type="match status" value="1"/>
</dbReference>
<evidence type="ECO:0000256" key="6">
    <source>
        <dbReference type="ARBA" id="ARBA00040136"/>
    </source>
</evidence>